<dbReference type="InterPro" id="IPR029041">
    <property type="entry name" value="FAD-linked_oxidoreductase-like"/>
</dbReference>
<dbReference type="SUPFAM" id="SSF51730">
    <property type="entry name" value="FAD-linked oxidoreductase"/>
    <property type="match status" value="1"/>
</dbReference>
<dbReference type="GO" id="GO:0016491">
    <property type="term" value="F:oxidoreductase activity"/>
    <property type="evidence" value="ECO:0007669"/>
    <property type="project" value="UniProtKB-KW"/>
</dbReference>
<evidence type="ECO:0000256" key="1">
    <source>
        <dbReference type="ARBA" id="ARBA00023002"/>
    </source>
</evidence>
<gene>
    <name evidence="2" type="ORF">7_27</name>
</gene>
<accession>A0A5B8HWA9</accession>
<proteinExistence type="predicted"/>
<reference evidence="2" key="1">
    <citation type="submission" date="2018-11" db="EMBL/GenBank/DDBJ databases">
        <title>A distinct lineage of giant viruses engineers rhodopsin photosystems in predatory marine eukaryotes.</title>
        <authorList>
            <person name="Needham D.M."/>
            <person name="Yoshizawa S."/>
            <person name="Hosaka T."/>
            <person name="Poirier C."/>
            <person name="Choi C.-J."/>
            <person name="Hehenberger E."/>
            <person name="Irwin N.A.T."/>
            <person name="Wilken S."/>
            <person name="Yung C.-M."/>
            <person name="Bachy C."/>
            <person name="Kurihara R."/>
            <person name="Nakajima Y."/>
            <person name="Kojima K."/>
            <person name="Kimura-Someya T."/>
            <person name="Leonard G."/>
            <person name="Malmstrom R.R."/>
            <person name="Mende D."/>
            <person name="Olson D.K."/>
            <person name="Sudo Y."/>
            <person name="Sudek S."/>
            <person name="Richards T.A."/>
            <person name="DeLong E.F."/>
            <person name="Keeling P.J."/>
            <person name="Santoro A.E."/>
            <person name="Shirouzu M."/>
            <person name="Iwasaki W."/>
            <person name="Worden A.Z."/>
        </authorList>
    </citation>
    <scope>NUCLEOTIDE SEQUENCE</scope>
</reference>
<keyword evidence="1" id="KW-0560">Oxidoreductase</keyword>
<sequence>MKLLFYSFLIIPLISSLIYIFKNENFNSYSIQNKINDSLDNNFTYSLGIIPHFDCKNFDFLEYYDMIDFININHKNDSIYKKPKISIKISHLSDNKKEQWKIFKSLVDYAYHKDIMIWISTVRYIDIKNEYEFFFKTKDLNYTNIGITLSTYNKDIFQKVENVINHNGSIRLVKGYYSGNIKEWGIVTENYKLVAQKLIEDKNYHVLATHDFEILNYLKDKFNKKFDFQELNFFYNSRNFVLKKVKNFTNPKGFYISFGNNYNYITSNIFVLDITNILSRKIKYLQYMF</sequence>
<evidence type="ECO:0000313" key="2">
    <source>
        <dbReference type="EMBL" id="QDY52379.1"/>
    </source>
</evidence>
<dbReference type="Gene3D" id="3.20.20.220">
    <property type="match status" value="1"/>
</dbReference>
<dbReference type="EMBL" id="MK250091">
    <property type="protein sequence ID" value="QDY52379.1"/>
    <property type="molecule type" value="Genomic_DNA"/>
</dbReference>
<protein>
    <submittedName>
        <fullName evidence="2">Uncharacterized protein</fullName>
    </submittedName>
</protein>
<name>A0A5B8HWA9_9VIRU</name>
<organism evidence="2">
    <name type="scientific">Mimiviridae sp. ChoanoV1</name>
    <dbReference type="NCBI Taxonomy" id="2596887"/>
    <lineage>
        <taxon>Viruses</taxon>
        <taxon>Varidnaviria</taxon>
        <taxon>Bamfordvirae</taxon>
        <taxon>Nucleocytoviricota</taxon>
        <taxon>Megaviricetes</taxon>
        <taxon>Imitervirales</taxon>
        <taxon>Schizomimiviridae</taxon>
    </lineage>
</organism>